<reference evidence="1" key="1">
    <citation type="submission" date="2007-07" db="EMBL/GenBank/DDBJ databases">
        <title>PCAP assembly of the Caenorhabditis remanei genome.</title>
        <authorList>
            <consortium name="The Caenorhabditis remanei Sequencing Consortium"/>
            <person name="Wilson R.K."/>
        </authorList>
    </citation>
    <scope>NUCLEOTIDE SEQUENCE [LARGE SCALE GENOMIC DNA]</scope>
    <source>
        <strain evidence="1">PB4641</strain>
    </source>
</reference>
<dbReference type="AlphaFoldDB" id="E3NED3"/>
<accession>E3NED3</accession>
<organism evidence="2">
    <name type="scientific">Caenorhabditis remanei</name>
    <name type="common">Caenorhabditis vulgaris</name>
    <dbReference type="NCBI Taxonomy" id="31234"/>
    <lineage>
        <taxon>Eukaryota</taxon>
        <taxon>Metazoa</taxon>
        <taxon>Ecdysozoa</taxon>
        <taxon>Nematoda</taxon>
        <taxon>Chromadorea</taxon>
        <taxon>Rhabditida</taxon>
        <taxon>Rhabditina</taxon>
        <taxon>Rhabditomorpha</taxon>
        <taxon>Rhabditoidea</taxon>
        <taxon>Rhabditidae</taxon>
        <taxon>Peloderinae</taxon>
        <taxon>Caenorhabditis</taxon>
    </lineage>
</organism>
<evidence type="ECO:0000313" key="1">
    <source>
        <dbReference type="EMBL" id="EFO94579.1"/>
    </source>
</evidence>
<evidence type="ECO:0000313" key="2">
    <source>
        <dbReference type="Proteomes" id="UP000008281"/>
    </source>
</evidence>
<dbReference type="InParanoid" id="E3NED3"/>
<dbReference type="EMBL" id="DS268620">
    <property type="protein sequence ID" value="EFO94579.1"/>
    <property type="molecule type" value="Genomic_DNA"/>
</dbReference>
<dbReference type="Proteomes" id="UP000008281">
    <property type="component" value="Unassembled WGS sequence"/>
</dbReference>
<dbReference type="HOGENOM" id="CLU_2833638_0_0_1"/>
<gene>
    <name evidence="1" type="ORF">CRE_06135</name>
</gene>
<name>E3NED3_CAERE</name>
<sequence>MKKKRYKSLSLARAAFMSTRGFHSCLREALREIKRASYEPPSTGVGFGKWTYRNRNFKRRSQQQLQ</sequence>
<protein>
    <submittedName>
        <fullName evidence="1">Uncharacterized protein</fullName>
    </submittedName>
</protein>
<proteinExistence type="predicted"/>
<keyword evidence="2" id="KW-1185">Reference proteome</keyword>